<keyword evidence="2" id="KW-0808">Transferase</keyword>
<gene>
    <name evidence="2" type="ORF">N0K08_13625</name>
</gene>
<keyword evidence="3" id="KW-1185">Reference proteome</keyword>
<evidence type="ECO:0000259" key="1">
    <source>
        <dbReference type="Pfam" id="PF00155"/>
    </source>
</evidence>
<reference evidence="2 3" key="1">
    <citation type="submission" date="2022-09" db="EMBL/GenBank/DDBJ databases">
        <title>Draft genome of isolate Be4.</title>
        <authorList>
            <person name="Sanchez-Castro I."/>
            <person name="Martinez-Rodriguez P."/>
            <person name="Descostes M."/>
            <person name="Merroun M."/>
        </authorList>
    </citation>
    <scope>NUCLEOTIDE SEQUENCE [LARGE SCALE GENOMIC DNA]</scope>
    <source>
        <strain evidence="2 3">Be4</strain>
    </source>
</reference>
<name>A0ABT2PN55_9BURK</name>
<proteinExistence type="predicted"/>
<dbReference type="Proteomes" id="UP001525968">
    <property type="component" value="Unassembled WGS sequence"/>
</dbReference>
<organism evidence="2 3">
    <name type="scientific">Acidovorax bellezanensis</name>
    <dbReference type="NCBI Taxonomy" id="2976702"/>
    <lineage>
        <taxon>Bacteria</taxon>
        <taxon>Pseudomonadati</taxon>
        <taxon>Pseudomonadota</taxon>
        <taxon>Betaproteobacteria</taxon>
        <taxon>Burkholderiales</taxon>
        <taxon>Comamonadaceae</taxon>
        <taxon>Acidovorax</taxon>
    </lineage>
</organism>
<dbReference type="InterPro" id="IPR015421">
    <property type="entry name" value="PyrdxlP-dep_Trfase_major"/>
</dbReference>
<evidence type="ECO:0000313" key="2">
    <source>
        <dbReference type="EMBL" id="MCT9811685.1"/>
    </source>
</evidence>
<dbReference type="InterPro" id="IPR004839">
    <property type="entry name" value="Aminotransferase_I/II_large"/>
</dbReference>
<dbReference type="Gene3D" id="3.90.1150.10">
    <property type="entry name" value="Aspartate Aminotransferase, domain 1"/>
    <property type="match status" value="1"/>
</dbReference>
<dbReference type="SUPFAM" id="SSF53383">
    <property type="entry name" value="PLP-dependent transferases"/>
    <property type="match status" value="1"/>
</dbReference>
<dbReference type="Gene3D" id="3.40.640.10">
    <property type="entry name" value="Type I PLP-dependent aspartate aminotransferase-like (Major domain)"/>
    <property type="match status" value="1"/>
</dbReference>
<dbReference type="Pfam" id="PF00155">
    <property type="entry name" value="Aminotran_1_2"/>
    <property type="match status" value="1"/>
</dbReference>
<feature type="domain" description="Aminotransferase class I/classII large" evidence="1">
    <location>
        <begin position="129"/>
        <end position="315"/>
    </location>
</feature>
<evidence type="ECO:0000313" key="3">
    <source>
        <dbReference type="Proteomes" id="UP001525968"/>
    </source>
</evidence>
<dbReference type="EMBL" id="JAODYH010000006">
    <property type="protein sequence ID" value="MCT9811685.1"/>
    <property type="molecule type" value="Genomic_DNA"/>
</dbReference>
<dbReference type="RefSeq" id="WP_261500936.1">
    <property type="nucleotide sequence ID" value="NZ_JAODYH010000006.1"/>
</dbReference>
<dbReference type="InterPro" id="IPR015422">
    <property type="entry name" value="PyrdxlP-dep_Trfase_small"/>
</dbReference>
<keyword evidence="2" id="KW-0032">Aminotransferase</keyword>
<accession>A0ABT2PN55</accession>
<dbReference type="GO" id="GO:0008483">
    <property type="term" value="F:transaminase activity"/>
    <property type="evidence" value="ECO:0007669"/>
    <property type="project" value="UniProtKB-KW"/>
</dbReference>
<dbReference type="InterPro" id="IPR015424">
    <property type="entry name" value="PyrdxlP-dep_Trfase"/>
</dbReference>
<comment type="caution">
    <text evidence="2">The sequence shown here is derived from an EMBL/GenBank/DDBJ whole genome shotgun (WGS) entry which is preliminary data.</text>
</comment>
<protein>
    <submittedName>
        <fullName evidence="2">Aminotransferase class I/II-fold pyridoxal phosphate-dependent enzyme</fullName>
    </submittedName>
</protein>
<sequence>MRDAAPVVHGGTDALGVPAHDFSTNRNACGPCPLALAALQAAHAAQYPDPTYTALRQRLGQFHGVAAARIVLAGSASEFIYRISAHAARQGLRQVVLPSHSYGDYAQAAGVWGLEQGTGAPALHWACEPSSPLGQADPALAQWHGAAPAGLRVLDCAYQPLRLTDEHSPMPAGVWQVWTPNKALGMTGVRAAYAIAPEAAETDVAALQALAPSWVVGAHGVAMLEAWTTPVVQQWLDHSRGQLAQWKTAQMALCTALGWQVAPGSLANYFVAHWPAALQGQMPQRLAWLRREHGIKLRDAASFGLAGAVRLGVLPPASQQALALAWRAAQNIEWAP</sequence>